<dbReference type="Proteomes" id="UP000747399">
    <property type="component" value="Unassembled WGS sequence"/>
</dbReference>
<comment type="caution">
    <text evidence="1">The sequence shown here is derived from an EMBL/GenBank/DDBJ whole genome shotgun (WGS) entry which is preliminary data.</text>
</comment>
<keyword evidence="2" id="KW-1185">Reference proteome</keyword>
<organism evidence="1 2">
    <name type="scientific">Volvox africanus</name>
    <dbReference type="NCBI Taxonomy" id="51714"/>
    <lineage>
        <taxon>Eukaryota</taxon>
        <taxon>Viridiplantae</taxon>
        <taxon>Chlorophyta</taxon>
        <taxon>core chlorophytes</taxon>
        <taxon>Chlorophyceae</taxon>
        <taxon>CS clade</taxon>
        <taxon>Chlamydomonadales</taxon>
        <taxon>Volvocaceae</taxon>
        <taxon>Volvox</taxon>
    </lineage>
</organism>
<name>A0A8J4BNF0_9CHLO</name>
<dbReference type="AlphaFoldDB" id="A0A8J4BNF0"/>
<proteinExistence type="predicted"/>
<sequence>TKDPGELCNIYNKTRAAVKNRLEALLAVLVVCKGESCTNPWKVLHPDGSVKSWRQSLDKQYDKYYASLKPFYYRKCLPYQDYSNEVSSFRSAAQQSSNATSSGRRRMYTWTAGIEDPARNNPSRQQSFVAGIERHSVPVPADVLQADVIKWFDNPLPLA</sequence>
<gene>
    <name evidence="1" type="ORF">Vafri_18580</name>
</gene>
<evidence type="ECO:0000313" key="1">
    <source>
        <dbReference type="EMBL" id="GIL64654.1"/>
    </source>
</evidence>
<evidence type="ECO:0000313" key="2">
    <source>
        <dbReference type="Proteomes" id="UP000747399"/>
    </source>
</evidence>
<accession>A0A8J4BNF0</accession>
<reference evidence="1" key="1">
    <citation type="journal article" date="2021" name="Proc. Natl. Acad. Sci. U.S.A.">
        <title>Three genomes in the algal genus Volvox reveal the fate of a haploid sex-determining region after a transition to homothallism.</title>
        <authorList>
            <person name="Yamamoto K."/>
            <person name="Hamaji T."/>
            <person name="Kawai-Toyooka H."/>
            <person name="Matsuzaki R."/>
            <person name="Takahashi F."/>
            <person name="Nishimura Y."/>
            <person name="Kawachi M."/>
            <person name="Noguchi H."/>
            <person name="Minakuchi Y."/>
            <person name="Umen J.G."/>
            <person name="Toyoda A."/>
            <person name="Nozaki H."/>
        </authorList>
    </citation>
    <scope>NUCLEOTIDE SEQUENCE</scope>
    <source>
        <strain evidence="1">NIES-3780</strain>
    </source>
</reference>
<feature type="non-terminal residue" evidence="1">
    <location>
        <position position="159"/>
    </location>
</feature>
<protein>
    <submittedName>
        <fullName evidence="1">Uncharacterized protein</fullName>
    </submittedName>
</protein>
<dbReference type="EMBL" id="BNCO01000068">
    <property type="protein sequence ID" value="GIL64654.1"/>
    <property type="molecule type" value="Genomic_DNA"/>
</dbReference>